<keyword evidence="3" id="KW-1185">Reference proteome</keyword>
<dbReference type="EMBL" id="VCGU01000011">
    <property type="protein sequence ID" value="TRY67804.1"/>
    <property type="molecule type" value="Genomic_DNA"/>
</dbReference>
<dbReference type="Gene3D" id="2.60.120.380">
    <property type="match status" value="1"/>
</dbReference>
<organism evidence="2 3">
    <name type="scientific">Tigriopus californicus</name>
    <name type="common">Marine copepod</name>
    <dbReference type="NCBI Taxonomy" id="6832"/>
    <lineage>
        <taxon>Eukaryota</taxon>
        <taxon>Metazoa</taxon>
        <taxon>Ecdysozoa</taxon>
        <taxon>Arthropoda</taxon>
        <taxon>Crustacea</taxon>
        <taxon>Multicrustacea</taxon>
        <taxon>Hexanauplia</taxon>
        <taxon>Copepoda</taxon>
        <taxon>Harpacticoida</taxon>
        <taxon>Harpacticidae</taxon>
        <taxon>Tigriopus</taxon>
    </lineage>
</organism>
<sequence>MLKLTTAILLLLSANDGDCCFGQRSQTRAADRRGIRKSDTKLMRLNSPGQRFTATHGIQLKAGQHQNMIFVVDRDDVRYMSVSANIALRGTLGAPDKYDLFLKKNSPPTPIHYDTKATVTAAESYVGSVLYSRDITIPKPAQGNYHLLLIARESFSDLLITAIMDYPHNQTENNLSLQYSYT</sequence>
<evidence type="ECO:0000313" key="2">
    <source>
        <dbReference type="EMBL" id="TRY67804.1"/>
    </source>
</evidence>
<reference evidence="2 3" key="1">
    <citation type="journal article" date="2018" name="Nat. Ecol. Evol.">
        <title>Genomic signatures of mitonuclear coevolution across populations of Tigriopus californicus.</title>
        <authorList>
            <person name="Barreto F.S."/>
            <person name="Watson E.T."/>
            <person name="Lima T.G."/>
            <person name="Willett C.S."/>
            <person name="Edmands S."/>
            <person name="Li W."/>
            <person name="Burton R.S."/>
        </authorList>
    </citation>
    <scope>NUCLEOTIDE SEQUENCE [LARGE SCALE GENOMIC DNA]</scope>
    <source>
        <strain evidence="2 3">San Diego</strain>
    </source>
</reference>
<comment type="caution">
    <text evidence="2">The sequence shown here is derived from an EMBL/GenBank/DDBJ whole genome shotgun (WGS) entry which is preliminary data.</text>
</comment>
<name>A0A553NQV1_TIGCA</name>
<dbReference type="OrthoDB" id="6379095at2759"/>
<evidence type="ECO:0000313" key="3">
    <source>
        <dbReference type="Proteomes" id="UP000318571"/>
    </source>
</evidence>
<dbReference type="Proteomes" id="UP000318571">
    <property type="component" value="Chromosome 4"/>
</dbReference>
<proteinExistence type="predicted"/>
<feature type="signal peptide" evidence="1">
    <location>
        <begin position="1"/>
        <end position="19"/>
    </location>
</feature>
<protein>
    <submittedName>
        <fullName evidence="2">Uncharacterized protein</fullName>
    </submittedName>
</protein>
<dbReference type="AlphaFoldDB" id="A0A553NQV1"/>
<keyword evidence="1" id="KW-0732">Signal</keyword>
<accession>A0A553NQV1</accession>
<gene>
    <name evidence="2" type="ORF">TCAL_15881</name>
</gene>
<evidence type="ECO:0000256" key="1">
    <source>
        <dbReference type="SAM" id="SignalP"/>
    </source>
</evidence>
<feature type="chain" id="PRO_5022108215" evidence="1">
    <location>
        <begin position="20"/>
        <end position="182"/>
    </location>
</feature>